<protein>
    <submittedName>
        <fullName evidence="1">Uncharacterized protein</fullName>
    </submittedName>
</protein>
<dbReference type="EMBL" id="JAVDTF010000002">
    <property type="protein sequence ID" value="MDR6783940.1"/>
    <property type="molecule type" value="Genomic_DNA"/>
</dbReference>
<evidence type="ECO:0000313" key="2">
    <source>
        <dbReference type="Proteomes" id="UP001246858"/>
    </source>
</evidence>
<proteinExistence type="predicted"/>
<dbReference type="Proteomes" id="UP001246858">
    <property type="component" value="Unassembled WGS sequence"/>
</dbReference>
<name>A0ACC6KX45_9SPHI</name>
<comment type="caution">
    <text evidence="1">The sequence shown here is derived from an EMBL/GenBank/DDBJ whole genome shotgun (WGS) entry which is preliminary data.</text>
</comment>
<organism evidence="1 2">
    <name type="scientific">Pedobacter africanus</name>
    <dbReference type="NCBI Taxonomy" id="151894"/>
    <lineage>
        <taxon>Bacteria</taxon>
        <taxon>Pseudomonadati</taxon>
        <taxon>Bacteroidota</taxon>
        <taxon>Sphingobacteriia</taxon>
        <taxon>Sphingobacteriales</taxon>
        <taxon>Sphingobacteriaceae</taxon>
        <taxon>Pedobacter</taxon>
    </lineage>
</organism>
<gene>
    <name evidence="1" type="ORF">J2X78_002505</name>
</gene>
<keyword evidence="2" id="KW-1185">Reference proteome</keyword>
<sequence length="612" mass="67229">MKIKYYIVLFLLLSLGSCKKYLETEPADFIDPKDYYETEEHLRFARAGVYHILGTSGLWGSNANYLFAWQGDEGYYNRPTPPTGPMFYNYSTGDAYNNNLWSTLYNGINRANVVLANLDKNPGISQAVRDVIRGEMYFLRGYFYSVLATNYGGVPLKLTATSSIVEVDIARSTLKETYDQVVKDMEAAEPLVPGITSLGYGGAISKSAVRGMLARVNLYMAGEPLKDKTRYTEVIKWSKKVIDDAEAAHALNPSYSQIFINLVADKYDIKESIWEAEFWGNGTDASLNETTNMGYINGPSSVASSANGTAVAYFNITSKFYNAFEPGDNRKWWSTVHFGYPAVATSPKTMSALPANEGVKAQMKPGKWRREFEVVAPKTTVTPTNVPLLRFADILLMYAEADNEVNGTPSATAIEYVNRVRKRSWSTGVKSVTVTNGGAGYTTAPTVTFSAGVGGATATGTAVISGGRVTAINLSRDLTAVLFNVEGKYTSVPTVTITGGGGTGATATAAINLLTDAELTPAQTASKAAFLEVIQNERFRELNYEGLRKADLLRWGIFFPVMQDIADRLAIEVPTTPFFSQIFRNVERKHQFMPIPSSETSTNQLMVQNPFW</sequence>
<accession>A0ACC6KX45</accession>
<reference evidence="1" key="1">
    <citation type="submission" date="2023-07" db="EMBL/GenBank/DDBJ databases">
        <title>Sorghum-associated microbial communities from plants grown in Nebraska, USA.</title>
        <authorList>
            <person name="Schachtman D."/>
        </authorList>
    </citation>
    <scope>NUCLEOTIDE SEQUENCE</scope>
    <source>
        <strain evidence="1">2697</strain>
    </source>
</reference>
<evidence type="ECO:0000313" key="1">
    <source>
        <dbReference type="EMBL" id="MDR6783940.1"/>
    </source>
</evidence>